<dbReference type="AlphaFoldDB" id="A0A3S5B1W1"/>
<dbReference type="GO" id="GO:0031267">
    <property type="term" value="F:small GTPase binding"/>
    <property type="evidence" value="ECO:0007669"/>
    <property type="project" value="TreeGrafter"/>
</dbReference>
<dbReference type="GO" id="GO:0051959">
    <property type="term" value="F:dynein light intermediate chain binding"/>
    <property type="evidence" value="ECO:0007669"/>
    <property type="project" value="TreeGrafter"/>
</dbReference>
<evidence type="ECO:0000256" key="3">
    <source>
        <dbReference type="SAM" id="MobiDB-lite"/>
    </source>
</evidence>
<dbReference type="EMBL" id="CAAALY010281747">
    <property type="protein sequence ID" value="VEL43469.1"/>
    <property type="molecule type" value="Genomic_DNA"/>
</dbReference>
<dbReference type="GO" id="GO:0036064">
    <property type="term" value="C:ciliary basal body"/>
    <property type="evidence" value="ECO:0007669"/>
    <property type="project" value="TreeGrafter"/>
</dbReference>
<keyword evidence="6" id="KW-1185">Reference proteome</keyword>
<accession>A0A3S5B1W1</accession>
<dbReference type="PANTHER" id="PTHR21502:SF4">
    <property type="entry name" value="RILP-LIKE PROTEIN HOMOLOG"/>
    <property type="match status" value="1"/>
</dbReference>
<dbReference type="GO" id="GO:0005737">
    <property type="term" value="C:cytoplasm"/>
    <property type="evidence" value="ECO:0007669"/>
    <property type="project" value="TreeGrafter"/>
</dbReference>
<feature type="coiled-coil region" evidence="2">
    <location>
        <begin position="84"/>
        <end position="114"/>
    </location>
</feature>
<protein>
    <recommendedName>
        <fullName evidence="4">RH1 domain-containing protein</fullName>
    </recommendedName>
</protein>
<dbReference type="Proteomes" id="UP000784294">
    <property type="component" value="Unassembled WGS sequence"/>
</dbReference>
<dbReference type="PROSITE" id="PS51776">
    <property type="entry name" value="RH1"/>
    <property type="match status" value="1"/>
</dbReference>
<evidence type="ECO:0000256" key="1">
    <source>
        <dbReference type="ARBA" id="ARBA00023054"/>
    </source>
</evidence>
<proteinExistence type="predicted"/>
<dbReference type="GO" id="GO:0060271">
    <property type="term" value="P:cilium assembly"/>
    <property type="evidence" value="ECO:0007669"/>
    <property type="project" value="TreeGrafter"/>
</dbReference>
<evidence type="ECO:0000313" key="6">
    <source>
        <dbReference type="Proteomes" id="UP000784294"/>
    </source>
</evidence>
<sequence length="126" mass="14080">MSLVGLREPLHPGTPTTSTVHHSATISNALGPPFITVLDVYDVAAAIGKDFETIIDKYGPDSITNLMPKVISVLEELEDYATRFESEDREIITLQAAVERLEAEKNERAEDQSRYEKVQIFNLFSL</sequence>
<dbReference type="CDD" id="cd14445">
    <property type="entry name" value="RILP-like"/>
    <property type="match status" value="1"/>
</dbReference>
<evidence type="ECO:0000256" key="2">
    <source>
        <dbReference type="SAM" id="Coils"/>
    </source>
</evidence>
<organism evidence="5 6">
    <name type="scientific">Protopolystoma xenopodis</name>
    <dbReference type="NCBI Taxonomy" id="117903"/>
    <lineage>
        <taxon>Eukaryota</taxon>
        <taxon>Metazoa</taxon>
        <taxon>Spiralia</taxon>
        <taxon>Lophotrochozoa</taxon>
        <taxon>Platyhelminthes</taxon>
        <taxon>Monogenea</taxon>
        <taxon>Polyopisthocotylea</taxon>
        <taxon>Polystomatidea</taxon>
        <taxon>Polystomatidae</taxon>
        <taxon>Protopolystoma</taxon>
    </lineage>
</organism>
<feature type="domain" description="RH1" evidence="4">
    <location>
        <begin position="23"/>
        <end position="111"/>
    </location>
</feature>
<evidence type="ECO:0000259" key="4">
    <source>
        <dbReference type="PROSITE" id="PS51776"/>
    </source>
</evidence>
<dbReference type="PANTHER" id="PTHR21502">
    <property type="entry name" value="ZINC FINGER PROTEIN DZIP1"/>
    <property type="match status" value="1"/>
</dbReference>
<name>A0A3S5B1W1_9PLAT</name>
<feature type="region of interest" description="Disordered" evidence="3">
    <location>
        <begin position="1"/>
        <end position="20"/>
    </location>
</feature>
<dbReference type="InterPro" id="IPR051241">
    <property type="entry name" value="DZIP_RILPL"/>
</dbReference>
<keyword evidence="1 2" id="KW-0175">Coiled coil</keyword>
<dbReference type="InterPro" id="IPR034743">
    <property type="entry name" value="RH1"/>
</dbReference>
<dbReference type="OrthoDB" id="10069524at2759"/>
<dbReference type="Gene3D" id="1.20.58.1770">
    <property type="match status" value="1"/>
</dbReference>
<reference evidence="5" key="1">
    <citation type="submission" date="2018-11" db="EMBL/GenBank/DDBJ databases">
        <authorList>
            <consortium name="Pathogen Informatics"/>
        </authorList>
    </citation>
    <scope>NUCLEOTIDE SEQUENCE</scope>
</reference>
<comment type="caution">
    <text evidence="5">The sequence shown here is derived from an EMBL/GenBank/DDBJ whole genome shotgun (WGS) entry which is preliminary data.</text>
</comment>
<evidence type="ECO:0000313" key="5">
    <source>
        <dbReference type="EMBL" id="VEL43469.1"/>
    </source>
</evidence>
<dbReference type="Pfam" id="PF09744">
    <property type="entry name" value="RH1"/>
    <property type="match status" value="1"/>
</dbReference>
<gene>
    <name evidence="5" type="ORF">PXEA_LOCUS36909</name>
</gene>